<name>I7I9Q5_BABMR</name>
<dbReference type="Gene3D" id="2.60.300.12">
    <property type="entry name" value="HesB-like domain"/>
    <property type="match status" value="1"/>
</dbReference>
<reference evidence="5 6" key="3">
    <citation type="journal article" date="2016" name="Sci. Rep.">
        <title>Genome-wide diversity and gene expression profiling of Babesia microti isolates identify polymorphic genes that mediate host-pathogen interactions.</title>
        <authorList>
            <person name="Silva J.C."/>
            <person name="Cornillot E."/>
            <person name="McCracken C."/>
            <person name="Usmani-Brown S."/>
            <person name="Dwivedi A."/>
            <person name="Ifeonu O.O."/>
            <person name="Crabtree J."/>
            <person name="Gotia H.T."/>
            <person name="Virji A.Z."/>
            <person name="Reynes C."/>
            <person name="Colinge J."/>
            <person name="Kumar V."/>
            <person name="Lawres L."/>
            <person name="Pazzi J.E."/>
            <person name="Pablo J.V."/>
            <person name="Hung C."/>
            <person name="Brancato J."/>
            <person name="Kumari P."/>
            <person name="Orvis J."/>
            <person name="Tretina K."/>
            <person name="Chibucos M."/>
            <person name="Ott S."/>
            <person name="Sadzewicz L."/>
            <person name="Sengamalay N."/>
            <person name="Shetty A.C."/>
            <person name="Su Q."/>
            <person name="Tallon L."/>
            <person name="Fraser C.M."/>
            <person name="Frutos R."/>
            <person name="Molina D.M."/>
            <person name="Krause P.J."/>
            <person name="Ben Mamoun C."/>
        </authorList>
    </citation>
    <scope>NUCLEOTIDE SEQUENCE [LARGE SCALE GENOMIC DNA]</scope>
    <source>
        <strain evidence="5 6">RI</strain>
    </source>
</reference>
<dbReference type="GO" id="GO:0051539">
    <property type="term" value="F:4 iron, 4 sulfur cluster binding"/>
    <property type="evidence" value="ECO:0007669"/>
    <property type="project" value="UniProtKB-KW"/>
</dbReference>
<evidence type="ECO:0000259" key="4">
    <source>
        <dbReference type="Pfam" id="PF01521"/>
    </source>
</evidence>
<dbReference type="PANTHER" id="PTHR10072">
    <property type="entry name" value="IRON-SULFUR CLUSTER ASSEMBLY PROTEIN"/>
    <property type="match status" value="1"/>
</dbReference>
<sequence length="156" mass="18060">MYNRLRLFVSKNFFYNNTLPQFECNVKYSYGIYCFATITRAKKSLLNLTDRALYEIRRISSEDQIVKLSIRVKGCNGYIYDMTLVDRSKVDPMDEFHLDDRGNEVLVVDSKAVMYVLGTKIDFEEYDDGIASQFIFTNPNIGSFCGCGMSFNITKH</sequence>
<dbReference type="GeneID" id="24425896"/>
<evidence type="ECO:0000313" key="5">
    <source>
        <dbReference type="EMBL" id="CCF75449.1"/>
    </source>
</evidence>
<gene>
    <name evidence="5" type="ORF">BmR1_04g06260</name>
</gene>
<reference evidence="5 6" key="1">
    <citation type="journal article" date="2012" name="Nucleic Acids Res.">
        <title>Sequencing of the smallest Apicomplexan genome from the human pathogen Babesia microti.</title>
        <authorList>
            <person name="Cornillot E."/>
            <person name="Hadj-Kaddour K."/>
            <person name="Dassouli A."/>
            <person name="Noel B."/>
            <person name="Ranwez V."/>
            <person name="Vacherie B."/>
            <person name="Augagneur Y."/>
            <person name="Bres V."/>
            <person name="Duclos A."/>
            <person name="Randazzo S."/>
            <person name="Carcy B."/>
            <person name="Debierre-Grockiego F."/>
            <person name="Delbecq S."/>
            <person name="Moubri-Menage K."/>
            <person name="Shams-Eldin H."/>
            <person name="Usmani-Brown S."/>
            <person name="Bringaud F."/>
            <person name="Wincker P."/>
            <person name="Vivares C.P."/>
            <person name="Schwarz R.T."/>
            <person name="Schetters T.P."/>
            <person name="Krause P.J."/>
            <person name="Gorenflot A."/>
            <person name="Berry V."/>
            <person name="Barbe V."/>
            <person name="Ben Mamoun C."/>
        </authorList>
    </citation>
    <scope>NUCLEOTIDE SEQUENCE [LARGE SCALE GENOMIC DNA]</scope>
    <source>
        <strain evidence="5 6">RI</strain>
    </source>
</reference>
<dbReference type="NCBIfam" id="TIGR00049">
    <property type="entry name" value="iron-sulfur cluster assembly accessory protein"/>
    <property type="match status" value="1"/>
</dbReference>
<keyword evidence="3" id="KW-0408">Iron</keyword>
<organism evidence="5 6">
    <name type="scientific">Babesia microti (strain RI)</name>
    <dbReference type="NCBI Taxonomy" id="1133968"/>
    <lineage>
        <taxon>Eukaryota</taxon>
        <taxon>Sar</taxon>
        <taxon>Alveolata</taxon>
        <taxon>Apicomplexa</taxon>
        <taxon>Aconoidasida</taxon>
        <taxon>Piroplasmida</taxon>
        <taxon>Babesiidae</taxon>
        <taxon>Babesia</taxon>
    </lineage>
</organism>
<dbReference type="GO" id="GO:0016226">
    <property type="term" value="P:iron-sulfur cluster assembly"/>
    <property type="evidence" value="ECO:0007669"/>
    <property type="project" value="InterPro"/>
</dbReference>
<dbReference type="PANTHER" id="PTHR10072:SF41">
    <property type="entry name" value="IRON-SULFUR CLUSTER ASSEMBLY 1 HOMOLOG, MITOCHONDRIAL"/>
    <property type="match status" value="1"/>
</dbReference>
<dbReference type="GO" id="GO:0005739">
    <property type="term" value="C:mitochondrion"/>
    <property type="evidence" value="ECO:0007669"/>
    <property type="project" value="TreeGrafter"/>
</dbReference>
<dbReference type="InterPro" id="IPR035903">
    <property type="entry name" value="HesB-like_dom_sf"/>
</dbReference>
<evidence type="ECO:0000313" key="6">
    <source>
        <dbReference type="Proteomes" id="UP000002899"/>
    </source>
</evidence>
<evidence type="ECO:0000256" key="1">
    <source>
        <dbReference type="ARBA" id="ARBA00005151"/>
    </source>
</evidence>
<dbReference type="GO" id="GO:0051537">
    <property type="term" value="F:2 iron, 2 sulfur cluster binding"/>
    <property type="evidence" value="ECO:0007669"/>
    <property type="project" value="TreeGrafter"/>
</dbReference>
<dbReference type="OrthoDB" id="333486at2759"/>
<dbReference type="InterPro" id="IPR016092">
    <property type="entry name" value="ATAP"/>
</dbReference>
<dbReference type="InterPro" id="IPR000361">
    <property type="entry name" value="ATAP_core_dom"/>
</dbReference>
<keyword evidence="3" id="KW-0479">Metal-binding</keyword>
<reference evidence="5 6" key="2">
    <citation type="journal article" date="2013" name="PLoS ONE">
        <title>Whole genome mapping and re-organization of the nuclear and mitochondrial genomes of Babesia microti isolates.</title>
        <authorList>
            <person name="Cornillot E."/>
            <person name="Dassouli A."/>
            <person name="Garg A."/>
            <person name="Pachikara N."/>
            <person name="Randazzo S."/>
            <person name="Depoix D."/>
            <person name="Carcy B."/>
            <person name="Delbecq S."/>
            <person name="Frutos R."/>
            <person name="Silva J.C."/>
            <person name="Sutton R."/>
            <person name="Krause P.J."/>
            <person name="Mamoun C.B."/>
        </authorList>
    </citation>
    <scope>NUCLEOTIDE SEQUENCE [LARGE SCALE GENOMIC DNA]</scope>
    <source>
        <strain evidence="5 6">RI</strain>
    </source>
</reference>
<evidence type="ECO:0000256" key="3">
    <source>
        <dbReference type="ARBA" id="ARBA00022485"/>
    </source>
</evidence>
<protein>
    <submittedName>
        <fullName evidence="5">Iron-sulfur cluster assembly protein</fullName>
    </submittedName>
</protein>
<keyword evidence="6" id="KW-1185">Reference proteome</keyword>
<keyword evidence="3" id="KW-0411">Iron-sulfur</keyword>
<dbReference type="AlphaFoldDB" id="I7I9Q5"/>
<keyword evidence="3" id="KW-0004">4Fe-4S</keyword>
<accession>I7I9Q5</accession>
<comment type="similarity">
    <text evidence="2">Belongs to the HesB/IscA family.</text>
</comment>
<dbReference type="InterPro" id="IPR017870">
    <property type="entry name" value="FeS_cluster_insertion_CS"/>
</dbReference>
<dbReference type="Pfam" id="PF01521">
    <property type="entry name" value="Fe-S_biosyn"/>
    <property type="match status" value="1"/>
</dbReference>
<feature type="domain" description="Core" evidence="4">
    <location>
        <begin position="46"/>
        <end position="148"/>
    </location>
</feature>
<comment type="pathway">
    <text evidence="1">Cofactor biosynthesis; iron-sulfur cluster biosynthesis.</text>
</comment>
<dbReference type="EMBL" id="LN871599">
    <property type="protein sequence ID" value="CCF75449.1"/>
    <property type="molecule type" value="Genomic_DNA"/>
</dbReference>
<dbReference type="PROSITE" id="PS01152">
    <property type="entry name" value="HESB"/>
    <property type="match status" value="1"/>
</dbReference>
<dbReference type="KEGG" id="bmic:BmR1_04g06260"/>
<dbReference type="RefSeq" id="XP_012649857.1">
    <property type="nucleotide sequence ID" value="XM_012794403.1"/>
</dbReference>
<dbReference type="InterPro" id="IPR050322">
    <property type="entry name" value="Fe-S_cluster_asmbl/transfer"/>
</dbReference>
<proteinExistence type="inferred from homology"/>
<dbReference type="Proteomes" id="UP000002899">
    <property type="component" value="Chromosome IV"/>
</dbReference>
<dbReference type="SUPFAM" id="SSF89360">
    <property type="entry name" value="HesB-like domain"/>
    <property type="match status" value="1"/>
</dbReference>
<evidence type="ECO:0000256" key="2">
    <source>
        <dbReference type="ARBA" id="ARBA00006718"/>
    </source>
</evidence>
<dbReference type="VEuPathDB" id="PiroplasmaDB:BmR1_04g06260"/>